<keyword evidence="2" id="KW-1185">Reference proteome</keyword>
<dbReference type="EMBL" id="CAVLEF010000002">
    <property type="protein sequence ID" value="CAK1541631.1"/>
    <property type="molecule type" value="Genomic_DNA"/>
</dbReference>
<organism evidence="1 2">
    <name type="scientific">Leptosia nina</name>
    <dbReference type="NCBI Taxonomy" id="320188"/>
    <lineage>
        <taxon>Eukaryota</taxon>
        <taxon>Metazoa</taxon>
        <taxon>Ecdysozoa</taxon>
        <taxon>Arthropoda</taxon>
        <taxon>Hexapoda</taxon>
        <taxon>Insecta</taxon>
        <taxon>Pterygota</taxon>
        <taxon>Neoptera</taxon>
        <taxon>Endopterygota</taxon>
        <taxon>Lepidoptera</taxon>
        <taxon>Glossata</taxon>
        <taxon>Ditrysia</taxon>
        <taxon>Papilionoidea</taxon>
        <taxon>Pieridae</taxon>
        <taxon>Pierinae</taxon>
        <taxon>Leptosia</taxon>
    </lineage>
</organism>
<accession>A0AAV1IZ15</accession>
<gene>
    <name evidence="1" type="ORF">LNINA_LOCUS1595</name>
</gene>
<evidence type="ECO:0000313" key="2">
    <source>
        <dbReference type="Proteomes" id="UP001497472"/>
    </source>
</evidence>
<sequence>MKLELKGDSLGARHKCLNNFSESIAPDIDLKNVNTSNSDIENLVKIDLASKNRNVDYILCILRCNDMLYVSRAIKQCPWLITESAYEHIINPRYLHEVLYPEMITKAVHKHIKYIKLNLKDPRRAEQFYLYETDPKKAVEWLPHTTTGFIVSNFKKHIEHVDITLLKRLCEKTITVLEIYMDNCDEFYLKREAMQALMFLIKHDLQRYLDIVEKNEFLNLQINKKSTEYIVKHDFSRIKNKFLMYCNAIDVPTFLKYLKKEQSVKSFLCALFEQNESSLLLHNNQRCLTYETLTQFLKAMPKADSLETVKQVIIHKKQSKDNRRLPKPLKDSNLINYIAATKRHVYYHFWYRFTPFEFALSEIKKNIDKQTPTKKINSIFETLLVAAAHNTENLITVIKYFCENFAKANHEMKKLFLENLFKFKKLHEFDEDTNNIIRKTFMDDYITAADGANTDERYVQMCIESIIITETIQMRVVSDAIHNRFIFNSLKSYETTLKIGDKDKVFIYLYNTIMKKLNHHSSSSKEELMEKIKLLEHALDLLSDWNKNLCDYPPVINAIRDLVKTNELNSWNISFSEIYNKKKSWRKVLFDDSLTMSPSEPVLLNILKHNPALLEKSNNLEKELFKKDKFYLRTYFSKVKLYWPESLCQELIQMCNDQLKKGVCNKTIIRALCTLLPADDFKGMLIKYTPENETINWDSIHDVFLNVQQYLSKYMHLARPQPDPEIIIKYARGDYLLYALPSLYSIFYNLNVSRSQQCIPMLMDTKVSIQKHAIRLAFMKLHPEQIKNLLGDVIKSNKNPTIRYVSFKLTYKLLCKEKDPKKIQSFWPIMETFLDDLTYKDNVAIYDLLFEVRQLPVSIRGKYFMKAYPFLKGLIASSPEFERYNYSFEQFISYAREIMEHLCPVFVENIVLDYLANEFSSTNKEHQHKMELLSYFILNSDTKEAQVNKYEKILLPLLQKCFKHWNDVDESKNYLFRVKLNNFLNCLMNDTKTLYVSQNKDSPIELFNTIEKELLKSLEISSSYLIITTWQLAVTFISKFNSCKRDGHDWDISCSKVIPAFSNKCQELLIEHTKTYFSNVYVLFAKALDTCLRTFFSRNNILEVLTNLVPQEDQSMQVNLVVLHLLMRWYSENSDEVEKVKKILSVIGRHLSPEVQVHYYQCCIENK</sequence>
<comment type="caution">
    <text evidence="1">The sequence shown here is derived from an EMBL/GenBank/DDBJ whole genome shotgun (WGS) entry which is preliminary data.</text>
</comment>
<name>A0AAV1IZ15_9NEOP</name>
<reference evidence="1 2" key="1">
    <citation type="submission" date="2023-11" db="EMBL/GenBank/DDBJ databases">
        <authorList>
            <person name="Okamura Y."/>
        </authorList>
    </citation>
    <scope>NUCLEOTIDE SEQUENCE [LARGE SCALE GENOMIC DNA]</scope>
</reference>
<evidence type="ECO:0000313" key="1">
    <source>
        <dbReference type="EMBL" id="CAK1541631.1"/>
    </source>
</evidence>
<proteinExistence type="predicted"/>
<protein>
    <submittedName>
        <fullName evidence="1">Uncharacterized protein</fullName>
    </submittedName>
</protein>
<dbReference type="AlphaFoldDB" id="A0AAV1IZ15"/>
<dbReference type="Proteomes" id="UP001497472">
    <property type="component" value="Unassembled WGS sequence"/>
</dbReference>